<sequence length="29" mass="3249">MCSLMIFVERIALEQQKEPETIPVSGLGE</sequence>
<evidence type="ECO:0000313" key="1">
    <source>
        <dbReference type="EMBL" id="SMY33135.1"/>
    </source>
</evidence>
<evidence type="ECO:0000313" key="2">
    <source>
        <dbReference type="Proteomes" id="UP000195719"/>
    </source>
</evidence>
<proteinExistence type="predicted"/>
<reference evidence="2" key="1">
    <citation type="submission" date="2017-06" db="EMBL/GenBank/DDBJ databases">
        <authorList>
            <person name="Rodrigo-Torres L."/>
            <person name="Arahal R.D."/>
            <person name="Lucena T."/>
        </authorList>
    </citation>
    <scope>NUCLEOTIDE SEQUENCE [LARGE SCALE GENOMIC DNA]</scope>
    <source>
        <strain evidence="2">CECT 9192</strain>
    </source>
</reference>
<accession>A0A1Y6M9C9</accession>
<protein>
    <submittedName>
        <fullName evidence="1">Uncharacterized protein</fullName>
    </submittedName>
</protein>
<dbReference type="Proteomes" id="UP000195719">
    <property type="component" value="Unassembled WGS sequence"/>
</dbReference>
<organism evidence="1 2">
    <name type="scientific">Photobacterium andalusiense</name>
    <dbReference type="NCBI Taxonomy" id="2204296"/>
    <lineage>
        <taxon>Bacteria</taxon>
        <taxon>Pseudomonadati</taxon>
        <taxon>Pseudomonadota</taxon>
        <taxon>Gammaproteobacteria</taxon>
        <taxon>Vibrionales</taxon>
        <taxon>Vibrionaceae</taxon>
        <taxon>Photobacterium</taxon>
    </lineage>
</organism>
<gene>
    <name evidence="1" type="ORF">PAND9192_00783</name>
</gene>
<dbReference type="AlphaFoldDB" id="A0A1Y6M9C9"/>
<dbReference type="EMBL" id="FYAJ01000001">
    <property type="protein sequence ID" value="SMY33135.1"/>
    <property type="molecule type" value="Genomic_DNA"/>
</dbReference>
<keyword evidence="2" id="KW-1185">Reference proteome</keyword>
<name>A0A1Y6M9C9_9GAMM</name>